<organism evidence="2">
    <name type="scientific">Solanum chacoense</name>
    <name type="common">Chaco potato</name>
    <dbReference type="NCBI Taxonomy" id="4108"/>
    <lineage>
        <taxon>Eukaryota</taxon>
        <taxon>Viridiplantae</taxon>
        <taxon>Streptophyta</taxon>
        <taxon>Embryophyta</taxon>
        <taxon>Tracheophyta</taxon>
        <taxon>Spermatophyta</taxon>
        <taxon>Magnoliopsida</taxon>
        <taxon>eudicotyledons</taxon>
        <taxon>Gunneridae</taxon>
        <taxon>Pentapetalae</taxon>
        <taxon>asterids</taxon>
        <taxon>lamiids</taxon>
        <taxon>Solanales</taxon>
        <taxon>Solanaceae</taxon>
        <taxon>Solanoideae</taxon>
        <taxon>Solaneae</taxon>
        <taxon>Solanum</taxon>
    </lineage>
</organism>
<name>A0A0V0GSC8_SOLCH</name>
<sequence>MENNQRPLAKDRREHDYKVGDGRKTKFSGDAWNNQNPLKDIFLNLIIICNNPESIVKECSTDHRCDFSFRRLLNIK</sequence>
<reference evidence="2" key="1">
    <citation type="submission" date="2015-12" db="EMBL/GenBank/DDBJ databases">
        <title>Gene expression during late stages of embryo sac development: a critical building block for successful pollen-pistil interactions.</title>
        <authorList>
            <person name="Liu Y."/>
            <person name="Joly V."/>
            <person name="Sabar M."/>
            <person name="Matton D.P."/>
        </authorList>
    </citation>
    <scope>NUCLEOTIDE SEQUENCE</scope>
</reference>
<evidence type="ECO:0000313" key="2">
    <source>
        <dbReference type="EMBL" id="JAP10198.1"/>
    </source>
</evidence>
<evidence type="ECO:0000256" key="1">
    <source>
        <dbReference type="SAM" id="MobiDB-lite"/>
    </source>
</evidence>
<dbReference type="AlphaFoldDB" id="A0A0V0GSC8"/>
<feature type="compositionally biased region" description="Basic and acidic residues" evidence="1">
    <location>
        <begin position="8"/>
        <end position="24"/>
    </location>
</feature>
<accession>A0A0V0GSC8</accession>
<protein>
    <submittedName>
        <fullName evidence="2">Putative ovule protein</fullName>
    </submittedName>
</protein>
<proteinExistence type="predicted"/>
<dbReference type="EMBL" id="GEDG01033567">
    <property type="protein sequence ID" value="JAP10198.1"/>
    <property type="molecule type" value="Transcribed_RNA"/>
</dbReference>
<feature type="region of interest" description="Disordered" evidence="1">
    <location>
        <begin position="1"/>
        <end position="29"/>
    </location>
</feature>